<dbReference type="Proteomes" id="UP000005463">
    <property type="component" value="Unassembled WGS sequence"/>
</dbReference>
<proteinExistence type="predicted"/>
<gene>
    <name evidence="2" type="ORF">BamIOP4010DRAFT_1323</name>
</gene>
<evidence type="ECO:0000313" key="2">
    <source>
        <dbReference type="EMBL" id="EDT05196.1"/>
    </source>
</evidence>
<feature type="region of interest" description="Disordered" evidence="1">
    <location>
        <begin position="66"/>
        <end position="98"/>
    </location>
</feature>
<evidence type="ECO:0000256" key="1">
    <source>
        <dbReference type="SAM" id="MobiDB-lite"/>
    </source>
</evidence>
<organism evidence="2 3">
    <name type="scientific">Burkholderia ambifaria IOP40-10</name>
    <dbReference type="NCBI Taxonomy" id="396596"/>
    <lineage>
        <taxon>Bacteria</taxon>
        <taxon>Pseudomonadati</taxon>
        <taxon>Pseudomonadota</taxon>
        <taxon>Betaproteobacteria</taxon>
        <taxon>Burkholderiales</taxon>
        <taxon>Burkholderiaceae</taxon>
        <taxon>Burkholderia</taxon>
        <taxon>Burkholderia cepacia complex</taxon>
    </lineage>
</organism>
<comment type="caution">
    <text evidence="2">The sequence shown here is derived from an EMBL/GenBank/DDBJ whole genome shotgun (WGS) entry which is preliminary data.</text>
</comment>
<protein>
    <submittedName>
        <fullName evidence="2">Uncharacterized protein</fullName>
    </submittedName>
</protein>
<dbReference type="EMBL" id="ABLC01000018">
    <property type="protein sequence ID" value="EDT05196.1"/>
    <property type="molecule type" value="Genomic_DNA"/>
</dbReference>
<reference evidence="2 3" key="1">
    <citation type="submission" date="2008-03" db="EMBL/GenBank/DDBJ databases">
        <title>Sequencing of the draft genome and assembly of Burkholderia ambifaria IOP40-10.</title>
        <authorList>
            <consortium name="US DOE Joint Genome Institute (JGI-PGF)"/>
            <person name="Copeland A."/>
            <person name="Lucas S."/>
            <person name="Lapidus A."/>
            <person name="Glavina del Rio T."/>
            <person name="Dalin E."/>
            <person name="Tice H."/>
            <person name="Bruce D."/>
            <person name="Goodwin L."/>
            <person name="Pitluck S."/>
            <person name="Larimer F."/>
            <person name="Land M.L."/>
            <person name="Hauser L."/>
            <person name="Tiedje J."/>
            <person name="Richardson P."/>
        </authorList>
    </citation>
    <scope>NUCLEOTIDE SEQUENCE [LARGE SCALE GENOMIC DNA]</scope>
    <source>
        <strain evidence="2 3">IOP40-10</strain>
    </source>
</reference>
<accession>B1FBB4</accession>
<name>B1FBB4_9BURK</name>
<sequence length="176" mass="20171">MERRLVRCPRASKVESRVSVLRILSKEHRRTQALFADIECRREIDADHVGALNVFAAGHAVLTCEKTTQPGRSEKPEPAWWFRRSRPEDRENPSGRAGCQCRRRLRRTKCPPRIRCLLDGRSMWMAAPFRTFVVQFFEGLASRSAPLSATLCAYPAWRECSSIPPRADPSPRSEHV</sequence>
<evidence type="ECO:0000313" key="3">
    <source>
        <dbReference type="Proteomes" id="UP000005463"/>
    </source>
</evidence>
<dbReference type="AlphaFoldDB" id="B1FBB4"/>